<protein>
    <recommendedName>
        <fullName evidence="2">Thioredoxin-like fold domain-containing protein</fullName>
    </recommendedName>
</protein>
<dbReference type="SUPFAM" id="SSF52833">
    <property type="entry name" value="Thioredoxin-like"/>
    <property type="match status" value="1"/>
</dbReference>
<proteinExistence type="predicted"/>
<dbReference type="Pfam" id="PF13905">
    <property type="entry name" value="Thioredoxin_8"/>
    <property type="match status" value="1"/>
</dbReference>
<dbReference type="OrthoDB" id="6399635at2"/>
<keyword evidence="4" id="KW-1185">Reference proteome</keyword>
<organism evidence="3 4">
    <name type="scientific">Kaistella carnis</name>
    <dbReference type="NCBI Taxonomy" id="1241979"/>
    <lineage>
        <taxon>Bacteria</taxon>
        <taxon>Pseudomonadati</taxon>
        <taxon>Bacteroidota</taxon>
        <taxon>Flavobacteriia</taxon>
        <taxon>Flavobacteriales</taxon>
        <taxon>Weeksellaceae</taxon>
        <taxon>Chryseobacterium group</taxon>
        <taxon>Kaistella</taxon>
    </lineage>
</organism>
<evidence type="ECO:0000259" key="2">
    <source>
        <dbReference type="Pfam" id="PF13905"/>
    </source>
</evidence>
<keyword evidence="1" id="KW-0732">Signal</keyword>
<evidence type="ECO:0000313" key="3">
    <source>
        <dbReference type="EMBL" id="AZI33936.1"/>
    </source>
</evidence>
<accession>A0A3G8Y023</accession>
<reference evidence="4" key="1">
    <citation type="submission" date="2018-11" db="EMBL/GenBank/DDBJ databases">
        <title>Proposal to divide the Flavobacteriaceae and reorganize its genera based on Amino Acid Identity values calculated from whole genome sequences.</title>
        <authorList>
            <person name="Nicholson A.C."/>
            <person name="Gulvik C.A."/>
            <person name="Whitney A.M."/>
            <person name="Humrighouse B.W."/>
            <person name="Bell M."/>
            <person name="Holmes B."/>
            <person name="Steigerwalt A.G."/>
            <person name="Villarma A."/>
            <person name="Sheth M."/>
            <person name="Batra D."/>
            <person name="Pryor J."/>
            <person name="Bernardet J.-F."/>
            <person name="Hugo C."/>
            <person name="Kampfer P."/>
            <person name="Newman J.D."/>
            <person name="McQuiston J.R."/>
        </authorList>
    </citation>
    <scope>NUCLEOTIDE SEQUENCE [LARGE SCALE GENOMIC DNA]</scope>
    <source>
        <strain evidence="4">G0081</strain>
    </source>
</reference>
<dbReference type="AlphaFoldDB" id="A0A3G8Y023"/>
<evidence type="ECO:0000256" key="1">
    <source>
        <dbReference type="SAM" id="SignalP"/>
    </source>
</evidence>
<sequence length="96" mass="10870">MSCKIILKNAAISALIFGSSWCSACPEELLQISGLYSKWKEQGVEVVFVSLDTDAEVFKNFVERFPFVSISDYKKWESSAVKNYHIFETPTIFFAG</sequence>
<evidence type="ECO:0000313" key="4">
    <source>
        <dbReference type="Proteomes" id="UP000270185"/>
    </source>
</evidence>
<feature type="signal peptide" evidence="1">
    <location>
        <begin position="1"/>
        <end position="24"/>
    </location>
</feature>
<dbReference type="InterPro" id="IPR036249">
    <property type="entry name" value="Thioredoxin-like_sf"/>
</dbReference>
<dbReference type="Proteomes" id="UP000270185">
    <property type="component" value="Chromosome"/>
</dbReference>
<name>A0A3G8Y023_9FLAO</name>
<dbReference type="Gene3D" id="3.40.30.10">
    <property type="entry name" value="Glutaredoxin"/>
    <property type="match status" value="1"/>
</dbReference>
<dbReference type="KEGG" id="ccas:EIB73_12400"/>
<dbReference type="EMBL" id="CP034159">
    <property type="protein sequence ID" value="AZI33936.1"/>
    <property type="molecule type" value="Genomic_DNA"/>
</dbReference>
<gene>
    <name evidence="3" type="ORF">EIB73_12400</name>
</gene>
<dbReference type="InterPro" id="IPR012336">
    <property type="entry name" value="Thioredoxin-like_fold"/>
</dbReference>
<feature type="domain" description="Thioredoxin-like fold" evidence="2">
    <location>
        <begin position="13"/>
        <end position="92"/>
    </location>
</feature>
<feature type="chain" id="PRO_5018272115" description="Thioredoxin-like fold domain-containing protein" evidence="1">
    <location>
        <begin position="25"/>
        <end position="96"/>
    </location>
</feature>